<keyword evidence="4 10" id="KW-0808">Transferase</keyword>
<proteinExistence type="inferred from homology"/>
<keyword evidence="8 10" id="KW-0520">NAD</keyword>
<dbReference type="NCBIfam" id="TIGR00482">
    <property type="entry name" value="nicotinate (nicotinamide) nucleotide adenylyltransferase"/>
    <property type="match status" value="1"/>
</dbReference>
<dbReference type="GO" id="GO:0005524">
    <property type="term" value="F:ATP binding"/>
    <property type="evidence" value="ECO:0007669"/>
    <property type="project" value="UniProtKB-KW"/>
</dbReference>
<dbReference type="SUPFAM" id="SSF52374">
    <property type="entry name" value="Nucleotidylyl transferase"/>
    <property type="match status" value="1"/>
</dbReference>
<dbReference type="NCBIfam" id="TIGR00125">
    <property type="entry name" value="cyt_tran_rel"/>
    <property type="match status" value="1"/>
</dbReference>
<evidence type="ECO:0000256" key="2">
    <source>
        <dbReference type="ARBA" id="ARBA00005019"/>
    </source>
</evidence>
<evidence type="ECO:0000256" key="8">
    <source>
        <dbReference type="ARBA" id="ARBA00023027"/>
    </source>
</evidence>
<keyword evidence="13" id="KW-1185">Reference proteome</keyword>
<dbReference type="GO" id="GO:0009435">
    <property type="term" value="P:NAD+ biosynthetic process"/>
    <property type="evidence" value="ECO:0007669"/>
    <property type="project" value="UniProtKB-UniRule"/>
</dbReference>
<reference evidence="12 13" key="1">
    <citation type="journal article" date="2015" name="Stand. Genomic Sci.">
        <title>Genomic Encyclopedia of Bacterial and Archaeal Type Strains, Phase III: the genomes of soil and plant-associated and newly described type strains.</title>
        <authorList>
            <person name="Whitman W.B."/>
            <person name="Woyke T."/>
            <person name="Klenk H.P."/>
            <person name="Zhou Y."/>
            <person name="Lilburn T.G."/>
            <person name="Beck B.J."/>
            <person name="De Vos P."/>
            <person name="Vandamme P."/>
            <person name="Eisen J.A."/>
            <person name="Garrity G."/>
            <person name="Hugenholtz P."/>
            <person name="Kyrpides N.C."/>
        </authorList>
    </citation>
    <scope>NUCLEOTIDE SEQUENCE [LARGE SCALE GENOMIC DNA]</scope>
    <source>
        <strain evidence="12 13">CGMCC 1.10116</strain>
    </source>
</reference>
<dbReference type="PANTHER" id="PTHR39321">
    <property type="entry name" value="NICOTINATE-NUCLEOTIDE ADENYLYLTRANSFERASE-RELATED"/>
    <property type="match status" value="1"/>
</dbReference>
<dbReference type="EC" id="2.7.7.18" evidence="10"/>
<keyword evidence="6 10" id="KW-0547">Nucleotide-binding</keyword>
<evidence type="ECO:0000256" key="5">
    <source>
        <dbReference type="ARBA" id="ARBA00022695"/>
    </source>
</evidence>
<dbReference type="Pfam" id="PF01467">
    <property type="entry name" value="CTP_transf_like"/>
    <property type="match status" value="1"/>
</dbReference>
<comment type="catalytic activity">
    <reaction evidence="9 10">
        <text>nicotinate beta-D-ribonucleotide + ATP + H(+) = deamido-NAD(+) + diphosphate</text>
        <dbReference type="Rhea" id="RHEA:22860"/>
        <dbReference type="ChEBI" id="CHEBI:15378"/>
        <dbReference type="ChEBI" id="CHEBI:30616"/>
        <dbReference type="ChEBI" id="CHEBI:33019"/>
        <dbReference type="ChEBI" id="CHEBI:57502"/>
        <dbReference type="ChEBI" id="CHEBI:58437"/>
        <dbReference type="EC" id="2.7.7.18"/>
    </reaction>
</comment>
<dbReference type="Proteomes" id="UP000315711">
    <property type="component" value="Unassembled WGS sequence"/>
</dbReference>
<comment type="caution">
    <text evidence="12">The sequence shown here is derived from an EMBL/GenBank/DDBJ whole genome shotgun (WGS) entry which is preliminary data.</text>
</comment>
<evidence type="ECO:0000256" key="10">
    <source>
        <dbReference type="HAMAP-Rule" id="MF_00244"/>
    </source>
</evidence>
<dbReference type="HAMAP" id="MF_00244">
    <property type="entry name" value="NaMN_adenylyltr"/>
    <property type="match status" value="1"/>
</dbReference>
<keyword evidence="5 10" id="KW-0548">Nucleotidyltransferase</keyword>
<comment type="pathway">
    <text evidence="2 10">Cofactor biosynthesis; NAD(+) biosynthesis; deamido-NAD(+) from nicotinate D-ribonucleotide: step 1/1.</text>
</comment>
<name>A0A562QJL6_9BACI</name>
<evidence type="ECO:0000313" key="12">
    <source>
        <dbReference type="EMBL" id="TWI56370.1"/>
    </source>
</evidence>
<comment type="function">
    <text evidence="1 10">Catalyzes the reversible adenylation of nicotinate mononucleotide (NaMN) to nicotinic acid adenine dinucleotide (NaAD).</text>
</comment>
<dbReference type="NCBIfam" id="NF000840">
    <property type="entry name" value="PRK00071.1-3"/>
    <property type="match status" value="1"/>
</dbReference>
<organism evidence="12 13">
    <name type="scientific">Halalkalibacter nanhaiisediminis</name>
    <dbReference type="NCBI Taxonomy" id="688079"/>
    <lineage>
        <taxon>Bacteria</taxon>
        <taxon>Bacillati</taxon>
        <taxon>Bacillota</taxon>
        <taxon>Bacilli</taxon>
        <taxon>Bacillales</taxon>
        <taxon>Bacillaceae</taxon>
        <taxon>Halalkalibacter</taxon>
    </lineage>
</organism>
<dbReference type="Gene3D" id="3.40.50.620">
    <property type="entry name" value="HUPs"/>
    <property type="match status" value="1"/>
</dbReference>
<keyword evidence="3 10" id="KW-0662">Pyridine nucleotide biosynthesis</keyword>
<dbReference type="EMBL" id="VLKZ01000005">
    <property type="protein sequence ID" value="TWI56370.1"/>
    <property type="molecule type" value="Genomic_DNA"/>
</dbReference>
<protein>
    <recommendedName>
        <fullName evidence="10">Probable nicotinate-nucleotide adenylyltransferase</fullName>
        <ecNumber evidence="10">2.7.7.18</ecNumber>
    </recommendedName>
    <alternativeName>
        <fullName evidence="10">Deamido-NAD(+) diphosphorylase</fullName>
    </alternativeName>
    <alternativeName>
        <fullName evidence="10">Deamido-NAD(+) pyrophosphorylase</fullName>
    </alternativeName>
    <alternativeName>
        <fullName evidence="10">Nicotinate mononucleotide adenylyltransferase</fullName>
        <shortName evidence="10">NaMN adenylyltransferase</shortName>
    </alternativeName>
</protein>
<evidence type="ECO:0000256" key="7">
    <source>
        <dbReference type="ARBA" id="ARBA00022840"/>
    </source>
</evidence>
<evidence type="ECO:0000256" key="6">
    <source>
        <dbReference type="ARBA" id="ARBA00022741"/>
    </source>
</evidence>
<evidence type="ECO:0000256" key="9">
    <source>
        <dbReference type="ARBA" id="ARBA00048721"/>
    </source>
</evidence>
<dbReference type="InterPro" id="IPR004821">
    <property type="entry name" value="Cyt_trans-like"/>
</dbReference>
<dbReference type="OrthoDB" id="5295945at2"/>
<evidence type="ECO:0000256" key="1">
    <source>
        <dbReference type="ARBA" id="ARBA00002324"/>
    </source>
</evidence>
<dbReference type="UniPathway" id="UPA00253">
    <property type="reaction ID" value="UER00332"/>
</dbReference>
<dbReference type="InterPro" id="IPR005248">
    <property type="entry name" value="NadD/NMNAT"/>
</dbReference>
<dbReference type="RefSeq" id="WP_144450564.1">
    <property type="nucleotide sequence ID" value="NZ_VLKZ01000005.1"/>
</dbReference>
<evidence type="ECO:0000256" key="3">
    <source>
        <dbReference type="ARBA" id="ARBA00022642"/>
    </source>
</evidence>
<feature type="domain" description="Cytidyltransferase-like" evidence="11">
    <location>
        <begin position="6"/>
        <end position="164"/>
    </location>
</feature>
<sequence length="198" mass="22900">MKRIGLFGGTFNPPHLGHMLFAQEVQVALHLDEIWFIPVNIPPHKESNELVSNRHRVDMLRVCAKRHPQFFVSTVELEREGPSYTIDTVKRLKDEHPENEFFFLIGGDMIDYLPKWERIDELMELVTFVGVKRPGSHASSAYSDRVYLLEMVQVDYSSTVIRNRVKEGLPITYMVPDEVEALVKERGLYGSKKSITNR</sequence>
<evidence type="ECO:0000259" key="11">
    <source>
        <dbReference type="Pfam" id="PF01467"/>
    </source>
</evidence>
<dbReference type="GO" id="GO:0004515">
    <property type="term" value="F:nicotinate-nucleotide adenylyltransferase activity"/>
    <property type="evidence" value="ECO:0007669"/>
    <property type="project" value="UniProtKB-UniRule"/>
</dbReference>
<keyword evidence="7 10" id="KW-0067">ATP-binding</keyword>
<dbReference type="CDD" id="cd02165">
    <property type="entry name" value="NMNAT"/>
    <property type="match status" value="1"/>
</dbReference>
<dbReference type="AlphaFoldDB" id="A0A562QJL6"/>
<dbReference type="InterPro" id="IPR014729">
    <property type="entry name" value="Rossmann-like_a/b/a_fold"/>
</dbReference>
<gene>
    <name evidence="10" type="primary">nadD</name>
    <name evidence="12" type="ORF">IQ10_02265</name>
</gene>
<evidence type="ECO:0000256" key="4">
    <source>
        <dbReference type="ARBA" id="ARBA00022679"/>
    </source>
</evidence>
<dbReference type="PANTHER" id="PTHR39321:SF3">
    <property type="entry name" value="PHOSPHOPANTETHEINE ADENYLYLTRANSFERASE"/>
    <property type="match status" value="1"/>
</dbReference>
<dbReference type="NCBIfam" id="NF000841">
    <property type="entry name" value="PRK00071.1-4"/>
    <property type="match status" value="1"/>
</dbReference>
<accession>A0A562QJL6</accession>
<evidence type="ECO:0000313" key="13">
    <source>
        <dbReference type="Proteomes" id="UP000315711"/>
    </source>
</evidence>
<comment type="similarity">
    <text evidence="10">Belongs to the NadD family.</text>
</comment>